<name>A0ABW3CS82_9ACTN</name>
<evidence type="ECO:0000313" key="2">
    <source>
        <dbReference type="Proteomes" id="UP001597083"/>
    </source>
</evidence>
<protein>
    <submittedName>
        <fullName evidence="1">Uncharacterized protein</fullName>
    </submittedName>
</protein>
<gene>
    <name evidence="1" type="ORF">ACFQ07_29575</name>
</gene>
<accession>A0ABW3CS82</accession>
<organism evidence="1 2">
    <name type="scientific">Actinomadura adrarensis</name>
    <dbReference type="NCBI Taxonomy" id="1819600"/>
    <lineage>
        <taxon>Bacteria</taxon>
        <taxon>Bacillati</taxon>
        <taxon>Actinomycetota</taxon>
        <taxon>Actinomycetes</taxon>
        <taxon>Streptosporangiales</taxon>
        <taxon>Thermomonosporaceae</taxon>
        <taxon>Actinomadura</taxon>
    </lineage>
</organism>
<comment type="caution">
    <text evidence="1">The sequence shown here is derived from an EMBL/GenBank/DDBJ whole genome shotgun (WGS) entry which is preliminary data.</text>
</comment>
<sequence>MIPGMPPPEAFDFEFRDEDLEPLRRFLADEDGWWVPFDSDPGAERVLAERVVFLGAFEAAVKRRFAAGFTRAGIIRFVADLRIDLGGDAGELAPRTAELLMRSALGDVTMEEALSITEDPEAEVHALLLVLGRLRDECVTEPDGPDAFL</sequence>
<dbReference type="Proteomes" id="UP001597083">
    <property type="component" value="Unassembled WGS sequence"/>
</dbReference>
<dbReference type="EMBL" id="JBHTIR010004112">
    <property type="protein sequence ID" value="MFD0856427.1"/>
    <property type="molecule type" value="Genomic_DNA"/>
</dbReference>
<feature type="non-terminal residue" evidence="1">
    <location>
        <position position="149"/>
    </location>
</feature>
<reference evidence="2" key="1">
    <citation type="journal article" date="2019" name="Int. J. Syst. Evol. Microbiol.">
        <title>The Global Catalogue of Microorganisms (GCM) 10K type strain sequencing project: providing services to taxonomists for standard genome sequencing and annotation.</title>
        <authorList>
            <consortium name="The Broad Institute Genomics Platform"/>
            <consortium name="The Broad Institute Genome Sequencing Center for Infectious Disease"/>
            <person name="Wu L."/>
            <person name="Ma J."/>
        </authorList>
    </citation>
    <scope>NUCLEOTIDE SEQUENCE [LARGE SCALE GENOMIC DNA]</scope>
    <source>
        <strain evidence="2">JCM 31696</strain>
    </source>
</reference>
<proteinExistence type="predicted"/>
<evidence type="ECO:0000313" key="1">
    <source>
        <dbReference type="EMBL" id="MFD0856427.1"/>
    </source>
</evidence>
<keyword evidence="2" id="KW-1185">Reference proteome</keyword>